<dbReference type="HAMAP" id="MF_01281">
    <property type="entry name" value="MTA_SAH_deamin"/>
    <property type="match status" value="1"/>
</dbReference>
<evidence type="ECO:0000256" key="2">
    <source>
        <dbReference type="ARBA" id="ARBA00022801"/>
    </source>
</evidence>
<keyword evidence="2 4" id="KW-0378">Hydrolase</keyword>
<comment type="similarity">
    <text evidence="4">Belongs to the metallo-dependent hydrolases superfamily. MTA/SAH deaminase family.</text>
</comment>
<gene>
    <name evidence="4" type="primary">mtaD</name>
    <name evidence="6" type="ORF">ENW00_05465</name>
</gene>
<feature type="binding site" evidence="4">
    <location>
        <position position="294"/>
    </location>
    <ligand>
        <name>Zn(2+)</name>
        <dbReference type="ChEBI" id="CHEBI:29105"/>
    </ligand>
</feature>
<organism evidence="6">
    <name type="scientific">Dictyoglomus thermophilum</name>
    <dbReference type="NCBI Taxonomy" id="14"/>
    <lineage>
        <taxon>Bacteria</taxon>
        <taxon>Pseudomonadati</taxon>
        <taxon>Dictyoglomota</taxon>
        <taxon>Dictyoglomia</taxon>
        <taxon>Dictyoglomales</taxon>
        <taxon>Dictyoglomaceae</taxon>
        <taxon>Dictyoglomus</taxon>
    </lineage>
</organism>
<dbReference type="AlphaFoldDB" id="A0A7C3MP11"/>
<protein>
    <recommendedName>
        <fullName evidence="4">5-methylthioadenosine/S-adenosylhomocysteine deaminase</fullName>
        <shortName evidence="4">MTA/SAH deaminase</shortName>
        <ecNumber evidence="4">3.5.4.28</ecNumber>
        <ecNumber evidence="4">3.5.4.31</ecNumber>
    </recommendedName>
</protein>
<dbReference type="GO" id="GO:0050270">
    <property type="term" value="F:S-adenosylhomocysteine deaminase activity"/>
    <property type="evidence" value="ECO:0007669"/>
    <property type="project" value="UniProtKB-UniRule"/>
</dbReference>
<feature type="binding site" evidence="4">
    <location>
        <position position="62"/>
    </location>
    <ligand>
        <name>Zn(2+)</name>
        <dbReference type="ChEBI" id="CHEBI:29105"/>
    </ligand>
</feature>
<evidence type="ECO:0000256" key="1">
    <source>
        <dbReference type="ARBA" id="ARBA00022723"/>
    </source>
</evidence>
<comment type="function">
    <text evidence="4">Catalyzes the deamination of 5-methylthioadenosine and S-adenosyl-L-homocysteine into 5-methylthioinosine and S-inosyl-L-homocysteine, respectively. Is also able to deaminate adenosine.</text>
</comment>
<reference evidence="6" key="1">
    <citation type="journal article" date="2020" name="mSystems">
        <title>Genome- and Community-Level Interaction Insights into Carbon Utilization and Element Cycling Functions of Hydrothermarchaeota in Hydrothermal Sediment.</title>
        <authorList>
            <person name="Zhou Z."/>
            <person name="Liu Y."/>
            <person name="Xu W."/>
            <person name="Pan J."/>
            <person name="Luo Z.H."/>
            <person name="Li M."/>
        </authorList>
    </citation>
    <scope>NUCLEOTIDE SEQUENCE [LARGE SCALE GENOMIC DNA]</scope>
    <source>
        <strain evidence="6">SpSt-81</strain>
    </source>
</reference>
<dbReference type="InterPro" id="IPR032466">
    <property type="entry name" value="Metal_Hydrolase"/>
</dbReference>
<dbReference type="GO" id="GO:0046872">
    <property type="term" value="F:metal ion binding"/>
    <property type="evidence" value="ECO:0007669"/>
    <property type="project" value="UniProtKB-KW"/>
</dbReference>
<dbReference type="EC" id="3.5.4.28" evidence="4"/>
<feature type="binding site" evidence="4">
    <location>
        <position position="294"/>
    </location>
    <ligand>
        <name>substrate</name>
    </ligand>
</feature>
<dbReference type="Gene3D" id="3.20.20.140">
    <property type="entry name" value="Metal-dependent hydrolases"/>
    <property type="match status" value="1"/>
</dbReference>
<feature type="binding site" evidence="4">
    <location>
        <position position="209"/>
    </location>
    <ligand>
        <name>substrate</name>
    </ligand>
</feature>
<evidence type="ECO:0000259" key="5">
    <source>
        <dbReference type="Pfam" id="PF01979"/>
    </source>
</evidence>
<feature type="binding site" evidence="4">
    <location>
        <position position="89"/>
    </location>
    <ligand>
        <name>substrate</name>
    </ligand>
</feature>
<dbReference type="FunFam" id="3.20.20.140:FF:000014">
    <property type="entry name" value="5-methylthioadenosine/S-adenosylhomocysteine deaminase"/>
    <property type="match status" value="1"/>
</dbReference>
<comment type="caution">
    <text evidence="4">Lacks conserved residue(s) required for the propagation of feature annotation.</text>
</comment>
<name>A0A7C3MP11_DICTH</name>
<dbReference type="CDD" id="cd01298">
    <property type="entry name" value="ATZ_TRZ_like"/>
    <property type="match status" value="1"/>
</dbReference>
<dbReference type="SUPFAM" id="SSF51556">
    <property type="entry name" value="Metallo-dependent hydrolases"/>
    <property type="match status" value="1"/>
</dbReference>
<sequence length="426" mass="47929">MRILIENVDILQEDRVISNQNILIEEDKIMEISDKKDFENIDYKIDGKNKIAMPGLVNTHTHLAMTLFRGYADDLPLKEWLEEKIWPQEAKLQADDVYWGSLLGLCEMIKSGTIAFADMYFFMDEVAKAVSESGIKASLSVGMIGIAGDEDEILNRGVEFARNWHNKENGRIKVMLAPHAPYTCPPSFLEKVINKAVELNVGIHTHLSETVLEVENIKNIYGLTPVRLMNRIGLFNVPVLAAHCVFVDDEEIEILSQKGVGVAHNPQSNLKLASGIAPVKRMLEKKVKVGLGTDGPASNNNLDMWEEIRLVAILHKGYERDPVAIPAKDAITMATKSGMEILGWHDSGVIKEGYKADLILVDINKPHFYPRHNFLSHLVYSAGAFDVDTVIVDGRILMEKRELKTLDEEKIIYEAEKRAFDLIKKN</sequence>
<proteinExistence type="inferred from homology"/>
<evidence type="ECO:0000256" key="3">
    <source>
        <dbReference type="ARBA" id="ARBA00022833"/>
    </source>
</evidence>
<evidence type="ECO:0000256" key="4">
    <source>
        <dbReference type="HAMAP-Rule" id="MF_01281"/>
    </source>
</evidence>
<feature type="binding site" evidence="4">
    <location>
        <position position="179"/>
    </location>
    <ligand>
        <name>substrate</name>
    </ligand>
</feature>
<feature type="binding site" evidence="4">
    <location>
        <position position="206"/>
    </location>
    <ligand>
        <name>Zn(2+)</name>
        <dbReference type="ChEBI" id="CHEBI:29105"/>
    </ligand>
</feature>
<dbReference type="GO" id="GO:0090614">
    <property type="term" value="F:5'-methylthioadenosine deaminase activity"/>
    <property type="evidence" value="ECO:0007669"/>
    <property type="project" value="UniProtKB-UniRule"/>
</dbReference>
<dbReference type="InterPro" id="IPR006680">
    <property type="entry name" value="Amidohydro-rel"/>
</dbReference>
<comment type="catalytic activity">
    <reaction evidence="4">
        <text>S-adenosyl-L-homocysteine + H2O + H(+) = S-inosyl-L-homocysteine + NH4(+)</text>
        <dbReference type="Rhea" id="RHEA:20716"/>
        <dbReference type="ChEBI" id="CHEBI:15377"/>
        <dbReference type="ChEBI" id="CHEBI:15378"/>
        <dbReference type="ChEBI" id="CHEBI:28938"/>
        <dbReference type="ChEBI" id="CHEBI:57856"/>
        <dbReference type="ChEBI" id="CHEBI:57985"/>
        <dbReference type="EC" id="3.5.4.28"/>
    </reaction>
</comment>
<feature type="binding site" evidence="4">
    <location>
        <position position="60"/>
    </location>
    <ligand>
        <name>Zn(2+)</name>
        <dbReference type="ChEBI" id="CHEBI:29105"/>
    </ligand>
</feature>
<dbReference type="EC" id="3.5.4.31" evidence="4"/>
<comment type="cofactor">
    <cofactor evidence="4">
        <name>Zn(2+)</name>
        <dbReference type="ChEBI" id="CHEBI:29105"/>
    </cofactor>
    <text evidence="4">Binds 1 zinc ion per subunit.</text>
</comment>
<dbReference type="InterPro" id="IPR050287">
    <property type="entry name" value="MTA/SAH_deaminase"/>
</dbReference>
<dbReference type="PANTHER" id="PTHR43794:SF11">
    <property type="entry name" value="AMIDOHYDROLASE-RELATED DOMAIN-CONTAINING PROTEIN"/>
    <property type="match status" value="1"/>
</dbReference>
<dbReference type="EMBL" id="DTIN01000015">
    <property type="protein sequence ID" value="HFX13592.1"/>
    <property type="molecule type" value="Genomic_DNA"/>
</dbReference>
<accession>A0A7C3MP11</accession>
<comment type="caution">
    <text evidence="6">The sequence shown here is derived from an EMBL/GenBank/DDBJ whole genome shotgun (WGS) entry which is preliminary data.</text>
</comment>
<evidence type="ECO:0000313" key="6">
    <source>
        <dbReference type="EMBL" id="HFX13592.1"/>
    </source>
</evidence>
<keyword evidence="1 4" id="KW-0479">Metal-binding</keyword>
<dbReference type="InterPro" id="IPR023512">
    <property type="entry name" value="Deaminase_MtaD/DadD"/>
</dbReference>
<comment type="catalytic activity">
    <reaction evidence="4">
        <text>S-methyl-5'-thioadenosine + H2O + H(+) = S-methyl-5'-thioinosine + NH4(+)</text>
        <dbReference type="Rhea" id="RHEA:25025"/>
        <dbReference type="ChEBI" id="CHEBI:15377"/>
        <dbReference type="ChEBI" id="CHEBI:15378"/>
        <dbReference type="ChEBI" id="CHEBI:17509"/>
        <dbReference type="ChEBI" id="CHEBI:28938"/>
        <dbReference type="ChEBI" id="CHEBI:48595"/>
        <dbReference type="EC" id="3.5.4.31"/>
    </reaction>
</comment>
<dbReference type="PANTHER" id="PTHR43794">
    <property type="entry name" value="AMINOHYDROLASE SSNA-RELATED"/>
    <property type="match status" value="1"/>
</dbReference>
<dbReference type="Pfam" id="PF01979">
    <property type="entry name" value="Amidohydro_1"/>
    <property type="match status" value="1"/>
</dbReference>
<feature type="domain" description="Amidohydrolase-related" evidence="5">
    <location>
        <begin position="51"/>
        <end position="396"/>
    </location>
</feature>
<keyword evidence="3 4" id="KW-0862">Zinc</keyword>
<dbReference type="SUPFAM" id="SSF51338">
    <property type="entry name" value="Composite domain of metallo-dependent hydrolases"/>
    <property type="match status" value="1"/>
</dbReference>
<dbReference type="Gene3D" id="2.30.40.10">
    <property type="entry name" value="Urease, subunit C, domain 1"/>
    <property type="match status" value="1"/>
</dbReference>
<dbReference type="InterPro" id="IPR011059">
    <property type="entry name" value="Metal-dep_hydrolase_composite"/>
</dbReference>